<dbReference type="GO" id="GO:0046930">
    <property type="term" value="C:pore complex"/>
    <property type="evidence" value="ECO:0007669"/>
    <property type="project" value="UniProtKB-KW"/>
</dbReference>
<keyword evidence="7" id="KW-0406">Ion transport</keyword>
<dbReference type="InterPro" id="IPR023614">
    <property type="entry name" value="Porin_dom_sf"/>
</dbReference>
<evidence type="ECO:0000313" key="14">
    <source>
        <dbReference type="Proteomes" id="UP000528457"/>
    </source>
</evidence>
<protein>
    <submittedName>
        <fullName evidence="13">Putative porin</fullName>
    </submittedName>
</protein>
<name>A0A7X0JW74_9GAMM</name>
<evidence type="ECO:0000256" key="6">
    <source>
        <dbReference type="ARBA" id="ARBA00022729"/>
    </source>
</evidence>
<evidence type="ECO:0000256" key="1">
    <source>
        <dbReference type="ARBA" id="ARBA00004571"/>
    </source>
</evidence>
<evidence type="ECO:0000256" key="9">
    <source>
        <dbReference type="ARBA" id="ARBA00023136"/>
    </source>
</evidence>
<evidence type="ECO:0000256" key="7">
    <source>
        <dbReference type="ARBA" id="ARBA00023065"/>
    </source>
</evidence>
<feature type="chain" id="PRO_5030988096" evidence="11">
    <location>
        <begin position="21"/>
        <end position="308"/>
    </location>
</feature>
<evidence type="ECO:0000256" key="8">
    <source>
        <dbReference type="ARBA" id="ARBA00023114"/>
    </source>
</evidence>
<accession>A0A7X0JW74</accession>
<evidence type="ECO:0000259" key="12">
    <source>
        <dbReference type="Pfam" id="PF13609"/>
    </source>
</evidence>
<dbReference type="InterPro" id="IPR050298">
    <property type="entry name" value="Gram-neg_bact_OMP"/>
</dbReference>
<feature type="signal peptide" evidence="11">
    <location>
        <begin position="1"/>
        <end position="20"/>
    </location>
</feature>
<dbReference type="SUPFAM" id="SSF56935">
    <property type="entry name" value="Porins"/>
    <property type="match status" value="1"/>
</dbReference>
<comment type="caution">
    <text evidence="13">The sequence shown here is derived from an EMBL/GenBank/DDBJ whole genome shotgun (WGS) entry which is preliminary data.</text>
</comment>
<dbReference type="PRINTS" id="PR00184">
    <property type="entry name" value="NEISSPPORIN"/>
</dbReference>
<evidence type="ECO:0000313" key="13">
    <source>
        <dbReference type="EMBL" id="MBB6522848.1"/>
    </source>
</evidence>
<keyword evidence="3" id="KW-0813">Transport</keyword>
<dbReference type="Proteomes" id="UP000528457">
    <property type="component" value="Unassembled WGS sequence"/>
</dbReference>
<sequence length="308" mass="33491">MKKALLPLAIAAVLPMSAFADVTVYGKANVSLQSTDEGGDRITELVSNASRIGFKGKEDLGNGLKAIYKFEYETQIDDGDKSGQTFTQRNIYVGLEGGFGQVIAGKFDTPLKKAQKKVDLFNDLEGDIKSIITKSDNRTSNTVQYTTPKSWGPIQAKVAYVASEDDDVDNGVSSSVAYNDKDAGVYLAVAYDQDVEKEGADVVRAVGQFKLSSLQLGVLWEDQDAGTSSLRDGDGWVVSAKLKASKTVALKAQYGQSDIVKEDGKTWSLGMDYKLSKKTKLYGFYTHEEADNLTEDNDYAGIGIEMKF</sequence>
<evidence type="ECO:0000256" key="3">
    <source>
        <dbReference type="ARBA" id="ARBA00022448"/>
    </source>
</evidence>
<keyword evidence="8" id="KW-0626">Porin</keyword>
<evidence type="ECO:0000256" key="10">
    <source>
        <dbReference type="ARBA" id="ARBA00023237"/>
    </source>
</evidence>
<dbReference type="PANTHER" id="PTHR34501">
    <property type="entry name" value="PROTEIN YDDL-RELATED"/>
    <property type="match status" value="1"/>
</dbReference>
<dbReference type="PANTHER" id="PTHR34501:SF9">
    <property type="entry name" value="MAJOR OUTER MEMBRANE PROTEIN P.IA"/>
    <property type="match status" value="1"/>
</dbReference>
<keyword evidence="10" id="KW-0998">Cell outer membrane</keyword>
<feature type="domain" description="Porin" evidence="12">
    <location>
        <begin position="9"/>
        <end position="292"/>
    </location>
</feature>
<keyword evidence="14" id="KW-1185">Reference proteome</keyword>
<dbReference type="EMBL" id="JACHHT010000002">
    <property type="protein sequence ID" value="MBB6522848.1"/>
    <property type="molecule type" value="Genomic_DNA"/>
</dbReference>
<keyword evidence="5" id="KW-0812">Transmembrane</keyword>
<dbReference type="GO" id="GO:0009279">
    <property type="term" value="C:cell outer membrane"/>
    <property type="evidence" value="ECO:0007669"/>
    <property type="project" value="UniProtKB-SubCell"/>
</dbReference>
<keyword evidence="9" id="KW-0472">Membrane</keyword>
<proteinExistence type="predicted"/>
<keyword evidence="6 11" id="KW-0732">Signal</keyword>
<evidence type="ECO:0000256" key="5">
    <source>
        <dbReference type="ARBA" id="ARBA00022692"/>
    </source>
</evidence>
<dbReference type="InParanoid" id="A0A7X0JW74"/>
<dbReference type="GO" id="GO:0015288">
    <property type="term" value="F:porin activity"/>
    <property type="evidence" value="ECO:0007669"/>
    <property type="project" value="UniProtKB-KW"/>
</dbReference>
<dbReference type="AlphaFoldDB" id="A0A7X0JW74"/>
<dbReference type="InterPro" id="IPR002299">
    <property type="entry name" value="Porin_Neis"/>
</dbReference>
<comment type="subunit">
    <text evidence="2">Homotrimer.</text>
</comment>
<reference evidence="13 14" key="1">
    <citation type="submission" date="2020-08" db="EMBL/GenBank/DDBJ databases">
        <title>Genomic Encyclopedia of Type Strains, Phase IV (KMG-IV): sequencing the most valuable type-strain genomes for metagenomic binning, comparative biology and taxonomic classification.</title>
        <authorList>
            <person name="Goeker M."/>
        </authorList>
    </citation>
    <scope>NUCLEOTIDE SEQUENCE [LARGE SCALE GENOMIC DNA]</scope>
    <source>
        <strain evidence="13 14">DSM 22368</strain>
    </source>
</reference>
<evidence type="ECO:0000256" key="4">
    <source>
        <dbReference type="ARBA" id="ARBA00022452"/>
    </source>
</evidence>
<evidence type="ECO:0000256" key="2">
    <source>
        <dbReference type="ARBA" id="ARBA00011233"/>
    </source>
</evidence>
<dbReference type="Gene3D" id="2.40.160.10">
    <property type="entry name" value="Porin"/>
    <property type="match status" value="1"/>
</dbReference>
<keyword evidence="4" id="KW-1134">Transmembrane beta strand</keyword>
<dbReference type="InterPro" id="IPR033900">
    <property type="entry name" value="Gram_neg_porin_domain"/>
</dbReference>
<evidence type="ECO:0000256" key="11">
    <source>
        <dbReference type="SAM" id="SignalP"/>
    </source>
</evidence>
<comment type="subcellular location">
    <subcellularLocation>
        <location evidence="1">Cell outer membrane</location>
        <topology evidence="1">Multi-pass membrane protein</topology>
    </subcellularLocation>
</comment>
<dbReference type="GO" id="GO:0006811">
    <property type="term" value="P:monoatomic ion transport"/>
    <property type="evidence" value="ECO:0007669"/>
    <property type="project" value="UniProtKB-KW"/>
</dbReference>
<organism evidence="13 14">
    <name type="scientific">Pseudoteredinibacter isoporae</name>
    <dbReference type="NCBI Taxonomy" id="570281"/>
    <lineage>
        <taxon>Bacteria</taxon>
        <taxon>Pseudomonadati</taxon>
        <taxon>Pseudomonadota</taxon>
        <taxon>Gammaproteobacteria</taxon>
        <taxon>Cellvibrionales</taxon>
        <taxon>Cellvibrionaceae</taxon>
        <taxon>Pseudoteredinibacter</taxon>
    </lineage>
</organism>
<dbReference type="Pfam" id="PF13609">
    <property type="entry name" value="Porin_4"/>
    <property type="match status" value="1"/>
</dbReference>
<dbReference type="RefSeq" id="WP_166845100.1">
    <property type="nucleotide sequence ID" value="NZ_JAAONY010000002.1"/>
</dbReference>
<gene>
    <name evidence="13" type="ORF">HNR48_003133</name>
</gene>
<dbReference type="CDD" id="cd00342">
    <property type="entry name" value="gram_neg_porins"/>
    <property type="match status" value="1"/>
</dbReference>